<dbReference type="InterPro" id="IPR003594">
    <property type="entry name" value="HATPase_dom"/>
</dbReference>
<evidence type="ECO:0000313" key="12">
    <source>
        <dbReference type="EMBL" id="REF97466.1"/>
    </source>
</evidence>
<keyword evidence="9" id="KW-0472">Membrane</keyword>
<dbReference type="EMBL" id="QUMQ01000001">
    <property type="protein sequence ID" value="REF97466.1"/>
    <property type="molecule type" value="Genomic_DNA"/>
</dbReference>
<feature type="domain" description="Histidine kinase/HSP90-like ATPase" evidence="10">
    <location>
        <begin position="303"/>
        <end position="388"/>
    </location>
</feature>
<dbReference type="GO" id="GO:0005524">
    <property type="term" value="F:ATP binding"/>
    <property type="evidence" value="ECO:0007669"/>
    <property type="project" value="UniProtKB-KW"/>
</dbReference>
<evidence type="ECO:0000259" key="10">
    <source>
        <dbReference type="Pfam" id="PF02518"/>
    </source>
</evidence>
<keyword evidence="4" id="KW-0808">Transferase</keyword>
<evidence type="ECO:0000256" key="7">
    <source>
        <dbReference type="ARBA" id="ARBA00022840"/>
    </source>
</evidence>
<dbReference type="SUPFAM" id="SSF55874">
    <property type="entry name" value="ATPase domain of HSP90 chaperone/DNA topoisomerase II/histidine kinase"/>
    <property type="match status" value="1"/>
</dbReference>
<evidence type="ECO:0000256" key="1">
    <source>
        <dbReference type="ARBA" id="ARBA00000085"/>
    </source>
</evidence>
<dbReference type="Proteomes" id="UP000256913">
    <property type="component" value="Unassembled WGS sequence"/>
</dbReference>
<keyword evidence="9" id="KW-1133">Transmembrane helix</keyword>
<dbReference type="GO" id="GO:0000155">
    <property type="term" value="F:phosphorelay sensor kinase activity"/>
    <property type="evidence" value="ECO:0007669"/>
    <property type="project" value="InterPro"/>
</dbReference>
<dbReference type="Pfam" id="PF02518">
    <property type="entry name" value="HATPase_c"/>
    <property type="match status" value="1"/>
</dbReference>
<dbReference type="GO" id="GO:0016020">
    <property type="term" value="C:membrane"/>
    <property type="evidence" value="ECO:0007669"/>
    <property type="project" value="InterPro"/>
</dbReference>
<dbReference type="Pfam" id="PF07730">
    <property type="entry name" value="HisKA_3"/>
    <property type="match status" value="1"/>
</dbReference>
<evidence type="ECO:0000256" key="8">
    <source>
        <dbReference type="ARBA" id="ARBA00023012"/>
    </source>
</evidence>
<dbReference type="PANTHER" id="PTHR24421:SF10">
    <property type="entry name" value="NITRATE_NITRITE SENSOR PROTEIN NARQ"/>
    <property type="match status" value="1"/>
</dbReference>
<dbReference type="InterPro" id="IPR011712">
    <property type="entry name" value="Sig_transdc_His_kin_sub3_dim/P"/>
</dbReference>
<evidence type="ECO:0000256" key="3">
    <source>
        <dbReference type="ARBA" id="ARBA00022553"/>
    </source>
</evidence>
<feature type="transmembrane region" description="Helical" evidence="9">
    <location>
        <begin position="85"/>
        <end position="101"/>
    </location>
</feature>
<dbReference type="InterPro" id="IPR036890">
    <property type="entry name" value="HATPase_C_sf"/>
</dbReference>
<feature type="transmembrane region" description="Helical" evidence="9">
    <location>
        <begin position="108"/>
        <end position="125"/>
    </location>
</feature>
<gene>
    <name evidence="12" type="ORF">DFJ67_3464</name>
</gene>
<dbReference type="CDD" id="cd16917">
    <property type="entry name" value="HATPase_UhpB-NarQ-NarX-like"/>
    <property type="match status" value="1"/>
</dbReference>
<keyword evidence="6 12" id="KW-0418">Kinase</keyword>
<protein>
    <recommendedName>
        <fullName evidence="2">histidine kinase</fullName>
        <ecNumber evidence="2">2.7.13.3</ecNumber>
    </recommendedName>
</protein>
<accession>A0A3D9ZJ55</accession>
<keyword evidence="3" id="KW-0597">Phosphoprotein</keyword>
<keyword evidence="9" id="KW-0812">Transmembrane</keyword>
<dbReference type="Gene3D" id="3.30.565.10">
    <property type="entry name" value="Histidine kinase-like ATPase, C-terminal domain"/>
    <property type="match status" value="1"/>
</dbReference>
<evidence type="ECO:0000256" key="2">
    <source>
        <dbReference type="ARBA" id="ARBA00012438"/>
    </source>
</evidence>
<dbReference type="GO" id="GO:0046983">
    <property type="term" value="F:protein dimerization activity"/>
    <property type="evidence" value="ECO:0007669"/>
    <property type="project" value="InterPro"/>
</dbReference>
<reference evidence="12 13" key="1">
    <citation type="submission" date="2018-08" db="EMBL/GenBank/DDBJ databases">
        <title>Sequencing the genomes of 1000 actinobacteria strains.</title>
        <authorList>
            <person name="Klenk H.-P."/>
        </authorList>
    </citation>
    <scope>NUCLEOTIDE SEQUENCE [LARGE SCALE GENOMIC DNA]</scope>
    <source>
        <strain evidence="12 13">DSM 44099</strain>
    </source>
</reference>
<proteinExistence type="predicted"/>
<comment type="catalytic activity">
    <reaction evidence="1">
        <text>ATP + protein L-histidine = ADP + protein N-phospho-L-histidine.</text>
        <dbReference type="EC" id="2.7.13.3"/>
    </reaction>
</comment>
<keyword evidence="5" id="KW-0547">Nucleotide-binding</keyword>
<dbReference type="AlphaFoldDB" id="A0A3D9ZJ55"/>
<sequence>MASIGRMTGTRRRWAYALALGYPLLMIVAIRSVQQDDNGLRVLWPAIVMALPVALLRRHPLIALSLMTGGAVAVVSTLGPGDVFFGPRLAVVVAVGAVVAASRPRVGVGAAAVAWGALAGAEIGWRASYSAAPERIAVAAGDTQLLFSALLVAVSVAVGLLLRQRREHADSMRAQAASAAIIGERLRIARELHDSVAHRIGIIALQAGAANRVFDTQPTQARQAIGVVESASREALAELRRMLGGLRANDLGGLRANGLGDPPATGLADLPKLVSATAAAGVRVDVRWLGPHTALPPEIDRSAFRIVQEAVTNVIRHAGVDSCRVTIEHADGALAIEVLDDGQSPPGALGTGHGLVGMRERVALLHGYFSAGPRVEGGFRVAARLPMPVAAA</sequence>
<evidence type="ECO:0000256" key="5">
    <source>
        <dbReference type="ARBA" id="ARBA00022741"/>
    </source>
</evidence>
<feature type="domain" description="Signal transduction histidine kinase subgroup 3 dimerisation and phosphoacceptor" evidence="11">
    <location>
        <begin position="184"/>
        <end position="250"/>
    </location>
</feature>
<feature type="transmembrane region" description="Helical" evidence="9">
    <location>
        <begin position="14"/>
        <end position="33"/>
    </location>
</feature>
<evidence type="ECO:0000259" key="11">
    <source>
        <dbReference type="Pfam" id="PF07730"/>
    </source>
</evidence>
<dbReference type="InterPro" id="IPR050482">
    <property type="entry name" value="Sensor_HK_TwoCompSys"/>
</dbReference>
<evidence type="ECO:0000256" key="4">
    <source>
        <dbReference type="ARBA" id="ARBA00022679"/>
    </source>
</evidence>
<dbReference type="EC" id="2.7.13.3" evidence="2"/>
<feature type="transmembrane region" description="Helical" evidence="9">
    <location>
        <begin position="39"/>
        <end position="56"/>
    </location>
</feature>
<dbReference type="Gene3D" id="1.20.5.1930">
    <property type="match status" value="1"/>
</dbReference>
<feature type="transmembrane region" description="Helical" evidence="9">
    <location>
        <begin position="61"/>
        <end position="79"/>
    </location>
</feature>
<evidence type="ECO:0000256" key="6">
    <source>
        <dbReference type="ARBA" id="ARBA00022777"/>
    </source>
</evidence>
<name>A0A3D9ZJ55_9ACTN</name>
<keyword evidence="13" id="KW-1185">Reference proteome</keyword>
<keyword evidence="8" id="KW-0902">Two-component regulatory system</keyword>
<feature type="transmembrane region" description="Helical" evidence="9">
    <location>
        <begin position="145"/>
        <end position="162"/>
    </location>
</feature>
<comment type="caution">
    <text evidence="12">The sequence shown here is derived from an EMBL/GenBank/DDBJ whole genome shotgun (WGS) entry which is preliminary data.</text>
</comment>
<organism evidence="12 13">
    <name type="scientific">Asanoa ferruginea</name>
    <dbReference type="NCBI Taxonomy" id="53367"/>
    <lineage>
        <taxon>Bacteria</taxon>
        <taxon>Bacillati</taxon>
        <taxon>Actinomycetota</taxon>
        <taxon>Actinomycetes</taxon>
        <taxon>Micromonosporales</taxon>
        <taxon>Micromonosporaceae</taxon>
        <taxon>Asanoa</taxon>
    </lineage>
</organism>
<keyword evidence="7" id="KW-0067">ATP-binding</keyword>
<evidence type="ECO:0000256" key="9">
    <source>
        <dbReference type="SAM" id="Phobius"/>
    </source>
</evidence>
<dbReference type="PANTHER" id="PTHR24421">
    <property type="entry name" value="NITRATE/NITRITE SENSOR PROTEIN NARX-RELATED"/>
    <property type="match status" value="1"/>
</dbReference>
<evidence type="ECO:0000313" key="13">
    <source>
        <dbReference type="Proteomes" id="UP000256913"/>
    </source>
</evidence>